<dbReference type="OrthoDB" id="4188844at2759"/>
<sequence>MNERTRSAGSSRTTRSSGLAAASSSNSANGSKTSLFRSHFIRRPNAAASAADPEGVVRQDGETTRQQQQQQQQSEAAAELVVRDQHGEVEIGNPPTPVVDDEEELQALEYQQENEREKQRLAEAIRHYQISHSSMADQPDALFEAVRESNRSKVSALAEDNWMFEPAEQPRIS</sequence>
<accession>A0A0F9X9V5</accession>
<protein>
    <submittedName>
        <fullName evidence="2">Uncharacterized protein</fullName>
    </submittedName>
</protein>
<dbReference type="EMBL" id="JOKZ01000201">
    <property type="protein sequence ID" value="KKP01330.1"/>
    <property type="molecule type" value="Genomic_DNA"/>
</dbReference>
<dbReference type="AlphaFoldDB" id="A0A0F9X9V5"/>
<organism evidence="2 3">
    <name type="scientific">Trichoderma harzianum</name>
    <name type="common">Hypocrea lixii</name>
    <dbReference type="NCBI Taxonomy" id="5544"/>
    <lineage>
        <taxon>Eukaryota</taxon>
        <taxon>Fungi</taxon>
        <taxon>Dikarya</taxon>
        <taxon>Ascomycota</taxon>
        <taxon>Pezizomycotina</taxon>
        <taxon>Sordariomycetes</taxon>
        <taxon>Hypocreomycetidae</taxon>
        <taxon>Hypocreales</taxon>
        <taxon>Hypocreaceae</taxon>
        <taxon>Trichoderma</taxon>
    </lineage>
</organism>
<reference evidence="3" key="1">
    <citation type="journal article" date="2015" name="Genome Announc.">
        <title>Draft whole-genome sequence of the biocontrol agent Trichoderma harzianum T6776.</title>
        <authorList>
            <person name="Baroncelli R."/>
            <person name="Piaggeschi G."/>
            <person name="Fiorini L."/>
            <person name="Bertolini E."/>
            <person name="Zapparata A."/>
            <person name="Pe M.E."/>
            <person name="Sarrocco S."/>
            <person name="Vannacci G."/>
        </authorList>
    </citation>
    <scope>NUCLEOTIDE SEQUENCE [LARGE SCALE GENOMIC DNA]</scope>
    <source>
        <strain evidence="3">T6776</strain>
    </source>
</reference>
<dbReference type="OMA" id="MFEPEKD"/>
<feature type="compositionally biased region" description="Low complexity" evidence="1">
    <location>
        <begin position="7"/>
        <end position="35"/>
    </location>
</feature>
<evidence type="ECO:0000313" key="2">
    <source>
        <dbReference type="EMBL" id="KKP01330.1"/>
    </source>
</evidence>
<feature type="region of interest" description="Disordered" evidence="1">
    <location>
        <begin position="1"/>
        <end position="100"/>
    </location>
</feature>
<comment type="caution">
    <text evidence="2">The sequence shown here is derived from an EMBL/GenBank/DDBJ whole genome shotgun (WGS) entry which is preliminary data.</text>
</comment>
<gene>
    <name evidence="2" type="ORF">THAR02_06572</name>
</gene>
<dbReference type="Proteomes" id="UP000034112">
    <property type="component" value="Unassembled WGS sequence"/>
</dbReference>
<evidence type="ECO:0000313" key="3">
    <source>
        <dbReference type="Proteomes" id="UP000034112"/>
    </source>
</evidence>
<proteinExistence type="predicted"/>
<name>A0A0F9X9V5_TRIHA</name>
<evidence type="ECO:0000256" key="1">
    <source>
        <dbReference type="SAM" id="MobiDB-lite"/>
    </source>
</evidence>